<feature type="compositionally biased region" description="Basic and acidic residues" evidence="1">
    <location>
        <begin position="612"/>
        <end position="621"/>
    </location>
</feature>
<feature type="compositionally biased region" description="Basic residues" evidence="1">
    <location>
        <begin position="527"/>
        <end position="539"/>
    </location>
</feature>
<organism evidence="2 3">
    <name type="scientific">Emergomyces africanus</name>
    <dbReference type="NCBI Taxonomy" id="1955775"/>
    <lineage>
        <taxon>Eukaryota</taxon>
        <taxon>Fungi</taxon>
        <taxon>Dikarya</taxon>
        <taxon>Ascomycota</taxon>
        <taxon>Pezizomycotina</taxon>
        <taxon>Eurotiomycetes</taxon>
        <taxon>Eurotiomycetidae</taxon>
        <taxon>Onygenales</taxon>
        <taxon>Ajellomycetaceae</taxon>
        <taxon>Emergomyces</taxon>
    </lineage>
</organism>
<dbReference type="OrthoDB" id="5408998at2759"/>
<feature type="region of interest" description="Disordered" evidence="1">
    <location>
        <begin position="593"/>
        <end position="639"/>
    </location>
</feature>
<feature type="region of interest" description="Disordered" evidence="1">
    <location>
        <begin position="1"/>
        <end position="35"/>
    </location>
</feature>
<feature type="region of interest" description="Disordered" evidence="1">
    <location>
        <begin position="218"/>
        <end position="263"/>
    </location>
</feature>
<gene>
    <name evidence="2" type="ORF">ACJ72_05599</name>
</gene>
<feature type="compositionally biased region" description="Low complexity" evidence="1">
    <location>
        <begin position="437"/>
        <end position="465"/>
    </location>
</feature>
<feature type="region of interest" description="Disordered" evidence="1">
    <location>
        <begin position="363"/>
        <end position="384"/>
    </location>
</feature>
<feature type="compositionally biased region" description="Basic and acidic residues" evidence="1">
    <location>
        <begin position="424"/>
        <end position="435"/>
    </location>
</feature>
<feature type="compositionally biased region" description="Basic residues" evidence="1">
    <location>
        <begin position="622"/>
        <end position="631"/>
    </location>
</feature>
<evidence type="ECO:0000256" key="1">
    <source>
        <dbReference type="SAM" id="MobiDB-lite"/>
    </source>
</evidence>
<feature type="compositionally biased region" description="Polar residues" evidence="1">
    <location>
        <begin position="546"/>
        <end position="556"/>
    </location>
</feature>
<evidence type="ECO:0000313" key="3">
    <source>
        <dbReference type="Proteomes" id="UP000091918"/>
    </source>
</evidence>
<keyword evidence="3" id="KW-1185">Reference proteome</keyword>
<feature type="region of interest" description="Disordered" evidence="1">
    <location>
        <begin position="527"/>
        <end position="566"/>
    </location>
</feature>
<feature type="compositionally biased region" description="Basic residues" evidence="1">
    <location>
        <begin position="601"/>
        <end position="611"/>
    </location>
</feature>
<name>A0A1B7NTJ0_9EURO</name>
<protein>
    <submittedName>
        <fullName evidence="2">Uncharacterized protein</fullName>
    </submittedName>
</protein>
<evidence type="ECO:0000313" key="2">
    <source>
        <dbReference type="EMBL" id="OAX80076.1"/>
    </source>
</evidence>
<dbReference type="STRING" id="1658172.A0A1B7NTJ0"/>
<comment type="caution">
    <text evidence="2">The sequence shown here is derived from an EMBL/GenBank/DDBJ whole genome shotgun (WGS) entry which is preliminary data.</text>
</comment>
<reference evidence="2 3" key="1">
    <citation type="submission" date="2015-07" db="EMBL/GenBank/DDBJ databases">
        <title>Emmonsia species relationships and genome sequence.</title>
        <authorList>
            <person name="Cuomo C.A."/>
            <person name="Schwartz I.S."/>
            <person name="Kenyon C."/>
            <person name="de Hoog G.S."/>
            <person name="Govender N.P."/>
            <person name="Botha A."/>
            <person name="Moreno L."/>
            <person name="de Vries M."/>
            <person name="Munoz J.F."/>
            <person name="Stielow J.B."/>
        </authorList>
    </citation>
    <scope>NUCLEOTIDE SEQUENCE [LARGE SCALE GENOMIC DNA]</scope>
    <source>
        <strain evidence="2 3">CBS 136260</strain>
    </source>
</reference>
<feature type="compositionally biased region" description="Polar residues" evidence="1">
    <location>
        <begin position="24"/>
        <end position="35"/>
    </location>
</feature>
<feature type="compositionally biased region" description="Gly residues" evidence="1">
    <location>
        <begin position="368"/>
        <end position="382"/>
    </location>
</feature>
<accession>A0A1B7NTJ0</accession>
<feature type="compositionally biased region" description="Polar residues" evidence="1">
    <location>
        <begin position="221"/>
        <end position="243"/>
    </location>
</feature>
<dbReference type="Proteomes" id="UP000091918">
    <property type="component" value="Unassembled WGS sequence"/>
</dbReference>
<proteinExistence type="predicted"/>
<dbReference type="AlphaFoldDB" id="A0A1B7NTJ0"/>
<dbReference type="EMBL" id="LGUA01000805">
    <property type="protein sequence ID" value="OAX80076.1"/>
    <property type="molecule type" value="Genomic_DNA"/>
</dbReference>
<sequence length="639" mass="70366">MASNGGAPEEAPPPYTPIDPLTPASTIESASTADATTEQRALVGYDTQIPSYDSVTAIPNFVSASSYFAERPAPARHQGEPQETVLQHSLTIYPRSQSKDYQRFPKCLRSRSAEITQHDWETFLNYLFPLHLGLAASQSHLTRKLRAEIQRDRKDCTQEGDDERKARIEAVFAEWNKYFFFPRSTEILYTYVSSSDSPPSTHLCPKCYPSAVRSLPVRRGPSSSGIHPTHSATTASCSAQDSISRGAVGSNPRSTPALAPEVSTVTVQGSTTIPCATGNSDSGGAGGGAYDRRYAPANGIAGATNAIVSWATQLGERAEQYGQWISDQASAHGKLVEERSQQYGRMIEERAKARAEYFEQQAKHIGRGGRGPGGGRGWGKGDPGAHWATHWGPFGHMYPHGHRHGRGGPWGNRPTHPWGGGWEGHGRNRQAEQRQRSASVSSASSSSSSSSASSTSSSSSSDSEASFLSSLSSYSQRHATGLSDFKEKIRSIQWEHEQSRERARMDVLPSDIAYLHQELRILKTAHKQFRSTKRAKRGAGTRLISPRSSARNSGNKTAGDASVVSDIKSKETQRAIKQEIQNTKQQFRSLVTRIRQEKKELRRSKRQRRKEAKRERREVKRQERRKNKGKCKGADSGTC</sequence>
<feature type="region of interest" description="Disordered" evidence="1">
    <location>
        <begin position="407"/>
        <end position="465"/>
    </location>
</feature>